<dbReference type="InterPro" id="IPR036388">
    <property type="entry name" value="WH-like_DNA-bd_sf"/>
</dbReference>
<dbReference type="SUPFAM" id="SSF52172">
    <property type="entry name" value="CheY-like"/>
    <property type="match status" value="1"/>
</dbReference>
<evidence type="ECO:0000313" key="2">
    <source>
        <dbReference type="EMBL" id="MDR7381705.1"/>
    </source>
</evidence>
<dbReference type="SUPFAM" id="SSF55785">
    <property type="entry name" value="PYP-like sensor domain (PAS domain)"/>
    <property type="match status" value="1"/>
</dbReference>
<dbReference type="RefSeq" id="WP_274998056.1">
    <property type="nucleotide sequence ID" value="NZ_JAJQQP010000020.1"/>
</dbReference>
<dbReference type="InterPro" id="IPR011006">
    <property type="entry name" value="CheY-like_superfamily"/>
</dbReference>
<dbReference type="InterPro" id="IPR000014">
    <property type="entry name" value="PAS"/>
</dbReference>
<dbReference type="InterPro" id="IPR035965">
    <property type="entry name" value="PAS-like_dom_sf"/>
</dbReference>
<feature type="domain" description="ANTAR" evidence="1">
    <location>
        <begin position="129"/>
        <end position="190"/>
    </location>
</feature>
<dbReference type="Proteomes" id="UP001183585">
    <property type="component" value="Unassembled WGS sequence"/>
</dbReference>
<dbReference type="Pfam" id="PF08447">
    <property type="entry name" value="PAS_3"/>
    <property type="match status" value="1"/>
</dbReference>
<dbReference type="CDD" id="cd00130">
    <property type="entry name" value="PAS"/>
    <property type="match status" value="1"/>
</dbReference>
<dbReference type="EMBL" id="JAVDYE010000001">
    <property type="protein sequence ID" value="MDR7381705.1"/>
    <property type="molecule type" value="Genomic_DNA"/>
</dbReference>
<dbReference type="InterPro" id="IPR013655">
    <property type="entry name" value="PAS_fold_3"/>
</dbReference>
<organism evidence="2 3">
    <name type="scientific">Promicromonospora iranensis</name>
    <dbReference type="NCBI Taxonomy" id="1105144"/>
    <lineage>
        <taxon>Bacteria</taxon>
        <taxon>Bacillati</taxon>
        <taxon>Actinomycetota</taxon>
        <taxon>Actinomycetes</taxon>
        <taxon>Micrococcales</taxon>
        <taxon>Promicromonosporaceae</taxon>
        <taxon>Promicromonospora</taxon>
    </lineage>
</organism>
<dbReference type="InterPro" id="IPR005561">
    <property type="entry name" value="ANTAR"/>
</dbReference>
<evidence type="ECO:0000313" key="3">
    <source>
        <dbReference type="Proteomes" id="UP001183585"/>
    </source>
</evidence>
<gene>
    <name evidence="2" type="ORF">J2S48_001220</name>
</gene>
<proteinExistence type="predicted"/>
<dbReference type="Gene3D" id="3.30.450.20">
    <property type="entry name" value="PAS domain"/>
    <property type="match status" value="1"/>
</dbReference>
<comment type="caution">
    <text evidence="2">The sequence shown here is derived from an EMBL/GenBank/DDBJ whole genome shotgun (WGS) entry which is preliminary data.</text>
</comment>
<reference evidence="2 3" key="1">
    <citation type="submission" date="2023-07" db="EMBL/GenBank/DDBJ databases">
        <title>Sequencing the genomes of 1000 actinobacteria strains.</title>
        <authorList>
            <person name="Klenk H.-P."/>
        </authorList>
    </citation>
    <scope>NUCLEOTIDE SEQUENCE [LARGE SCALE GENOMIC DNA]</scope>
    <source>
        <strain evidence="2 3">DSM 45554</strain>
    </source>
</reference>
<name>A0ABU2CK56_9MICO</name>
<dbReference type="Gene3D" id="1.10.10.10">
    <property type="entry name" value="Winged helix-like DNA-binding domain superfamily/Winged helix DNA-binding domain"/>
    <property type="match status" value="1"/>
</dbReference>
<dbReference type="Pfam" id="PF03861">
    <property type="entry name" value="ANTAR"/>
    <property type="match status" value="1"/>
</dbReference>
<accession>A0ABU2CK56</accession>
<keyword evidence="3" id="KW-1185">Reference proteome</keyword>
<dbReference type="PROSITE" id="PS50921">
    <property type="entry name" value="ANTAR"/>
    <property type="match status" value="1"/>
</dbReference>
<protein>
    <recommendedName>
        <fullName evidence="1">ANTAR domain-containing protein</fullName>
    </recommendedName>
</protein>
<evidence type="ECO:0000259" key="1">
    <source>
        <dbReference type="PROSITE" id="PS50921"/>
    </source>
</evidence>
<sequence length="216" mass="23486">MTAESTNTGRALTPGANHLTGRYRYDLATQQWWWSDETFRIHGFEPGDVVPTMTLVLAHKHPEDRPRVSRMFEGAAVTGAPFSSVHRIMDARGRERTLTVVGQGRLDPDTRHVSELVGYFVDVTTAVQERAGKAASVSIRASAATRAPIEQAKGIVAFALDVDVDEAFERLRRTSNHTNVAVRDVARRIVELTANGSSAADVAEILGATAPGAPQR</sequence>
<dbReference type="SMART" id="SM01012">
    <property type="entry name" value="ANTAR"/>
    <property type="match status" value="1"/>
</dbReference>